<dbReference type="OrthoDB" id="9810939at2"/>
<evidence type="ECO:0000256" key="5">
    <source>
        <dbReference type="ARBA" id="ARBA00023274"/>
    </source>
</evidence>
<evidence type="ECO:0000256" key="1">
    <source>
        <dbReference type="ARBA" id="ARBA00007116"/>
    </source>
</evidence>
<dbReference type="Proteomes" id="UP000885738">
    <property type="component" value="Unassembled WGS sequence"/>
</dbReference>
<keyword evidence="5 7" id="KW-0687">Ribonucleoprotein</keyword>
<dbReference type="KEGG" id="daw:HS1_000465"/>
<dbReference type="GO" id="GO:0008097">
    <property type="term" value="F:5S rRNA binding"/>
    <property type="evidence" value="ECO:0007669"/>
    <property type="project" value="TreeGrafter"/>
</dbReference>
<reference evidence="9" key="2">
    <citation type="journal article" date="2020" name="mSystems">
        <title>Genome- and Community-Level Interaction Insights into Carbon Utilization and Element Cycling Functions of Hydrothermarchaeota in Hydrothermal Sediment.</title>
        <authorList>
            <person name="Zhou Z."/>
            <person name="Liu Y."/>
            <person name="Xu W."/>
            <person name="Pan J."/>
            <person name="Luo Z.H."/>
            <person name="Li M."/>
        </authorList>
    </citation>
    <scope>NUCLEOTIDE SEQUENCE [LARGE SCALE GENOMIC DNA]</scope>
    <source>
        <strain evidence="9">HyVt-389</strain>
    </source>
</reference>
<comment type="similarity">
    <text evidence="1 7">Belongs to the universal ribosomal protein uL18 family.</text>
</comment>
<evidence type="ECO:0000313" key="9">
    <source>
        <dbReference type="EMBL" id="HEC67362.1"/>
    </source>
</evidence>
<dbReference type="EMBL" id="DRIH01000025">
    <property type="protein sequence ID" value="HEC67362.1"/>
    <property type="molecule type" value="Genomic_DNA"/>
</dbReference>
<keyword evidence="4 7" id="KW-0689">Ribosomal protein</keyword>
<proteinExistence type="inferred from homology"/>
<dbReference type="GO" id="GO:0006412">
    <property type="term" value="P:translation"/>
    <property type="evidence" value="ECO:0007669"/>
    <property type="project" value="UniProtKB-UniRule"/>
</dbReference>
<evidence type="ECO:0000256" key="4">
    <source>
        <dbReference type="ARBA" id="ARBA00022980"/>
    </source>
</evidence>
<dbReference type="AlphaFoldDB" id="A0A7C1VMS4"/>
<keyword evidence="10" id="KW-1185">Reference proteome</keyword>
<evidence type="ECO:0000256" key="2">
    <source>
        <dbReference type="ARBA" id="ARBA00022730"/>
    </source>
</evidence>
<dbReference type="EMBL" id="CP013015">
    <property type="protein sequence ID" value="AMM40271.1"/>
    <property type="molecule type" value="Genomic_DNA"/>
</dbReference>
<accession>A0A7C1VMS4</accession>
<protein>
    <recommendedName>
        <fullName evidence="6 7">Large ribosomal subunit protein uL18</fullName>
    </recommendedName>
</protein>
<gene>
    <name evidence="7" type="primary">rplR</name>
    <name evidence="9" type="ORF">ENI35_00880</name>
    <name evidence="8" type="ORF">HS1_000465</name>
</gene>
<keyword evidence="2 7" id="KW-0699">rRNA-binding</keyword>
<dbReference type="Gene3D" id="3.30.420.100">
    <property type="match status" value="1"/>
</dbReference>
<dbReference type="RefSeq" id="WP_082757555.1">
    <property type="nucleotide sequence ID" value="NZ_CP013015.1"/>
</dbReference>
<dbReference type="Pfam" id="PF00861">
    <property type="entry name" value="Ribosomal_L18p"/>
    <property type="match status" value="1"/>
</dbReference>
<comment type="function">
    <text evidence="7">This is one of the proteins that bind and probably mediate the attachment of the 5S RNA into the large ribosomal subunit, where it forms part of the central protuberance.</text>
</comment>
<evidence type="ECO:0000256" key="3">
    <source>
        <dbReference type="ARBA" id="ARBA00022884"/>
    </source>
</evidence>
<reference evidence="8 10" key="1">
    <citation type="submission" date="2015-10" db="EMBL/GenBank/DDBJ databases">
        <title>Candidatus Desulfofervidus auxilii, a hydrogenotrophic sulfate-reducing bacterium involved in the thermophilic anaerobic oxidation of methane.</title>
        <authorList>
            <person name="Krukenberg V."/>
            <person name="Richter M."/>
            <person name="Wegener G."/>
        </authorList>
    </citation>
    <scope>NUCLEOTIDE SEQUENCE [LARGE SCALE GENOMIC DNA]</scope>
    <source>
        <strain evidence="8 10">HS1</strain>
    </source>
</reference>
<dbReference type="Proteomes" id="UP000070560">
    <property type="component" value="Chromosome"/>
</dbReference>
<organism evidence="9">
    <name type="scientific">Desulfofervidus auxilii</name>
    <dbReference type="NCBI Taxonomy" id="1621989"/>
    <lineage>
        <taxon>Bacteria</taxon>
        <taxon>Pseudomonadati</taxon>
        <taxon>Thermodesulfobacteriota</taxon>
        <taxon>Candidatus Desulfofervidia</taxon>
        <taxon>Candidatus Desulfofervidales</taxon>
        <taxon>Candidatus Desulfofervidaceae</taxon>
        <taxon>Candidatus Desulfofervidus</taxon>
    </lineage>
</organism>
<name>A0A7C1VMS4_DESA2</name>
<dbReference type="GO" id="GO:0022625">
    <property type="term" value="C:cytosolic large ribosomal subunit"/>
    <property type="evidence" value="ECO:0007669"/>
    <property type="project" value="TreeGrafter"/>
</dbReference>
<evidence type="ECO:0000256" key="6">
    <source>
        <dbReference type="ARBA" id="ARBA00035197"/>
    </source>
</evidence>
<dbReference type="SUPFAM" id="SSF53137">
    <property type="entry name" value="Translational machinery components"/>
    <property type="match status" value="1"/>
</dbReference>
<evidence type="ECO:0000313" key="10">
    <source>
        <dbReference type="Proteomes" id="UP000070560"/>
    </source>
</evidence>
<dbReference type="InterPro" id="IPR057268">
    <property type="entry name" value="Ribosomal_L18"/>
</dbReference>
<dbReference type="FunFam" id="3.30.420.100:FF:000001">
    <property type="entry name" value="50S ribosomal protein L18"/>
    <property type="match status" value="1"/>
</dbReference>
<keyword evidence="3 7" id="KW-0694">RNA-binding</keyword>
<dbReference type="InterPro" id="IPR005484">
    <property type="entry name" value="Ribosomal_uL18_bac/plant/anim"/>
</dbReference>
<dbReference type="NCBIfam" id="TIGR00060">
    <property type="entry name" value="L18_bact"/>
    <property type="match status" value="1"/>
</dbReference>
<dbReference type="PANTHER" id="PTHR12899:SF3">
    <property type="entry name" value="LARGE RIBOSOMAL SUBUNIT PROTEIN UL18M"/>
    <property type="match status" value="1"/>
</dbReference>
<dbReference type="GO" id="GO:0003735">
    <property type="term" value="F:structural constituent of ribosome"/>
    <property type="evidence" value="ECO:0007669"/>
    <property type="project" value="InterPro"/>
</dbReference>
<dbReference type="HAMAP" id="MF_01337_B">
    <property type="entry name" value="Ribosomal_uL18_B"/>
    <property type="match status" value="1"/>
</dbReference>
<dbReference type="InterPro" id="IPR004389">
    <property type="entry name" value="Ribosomal_uL18_bac-type"/>
</dbReference>
<dbReference type="PANTHER" id="PTHR12899">
    <property type="entry name" value="39S RIBOSOMAL PROTEIN L18, MITOCHONDRIAL"/>
    <property type="match status" value="1"/>
</dbReference>
<sequence length="123" mass="14072">MISAREKRLARLRRKRRIRKKIFGTSTRVRLCVFKSLKHIYAQIIDDTQGRTLVAASTLDPVLREEIKNMKGKILPSKEVGKLVAQRALEKGIKRVVFDRNGFPYHGRIKALAEGAREGGLEF</sequence>
<evidence type="ECO:0000313" key="8">
    <source>
        <dbReference type="EMBL" id="AMM40271.1"/>
    </source>
</evidence>
<evidence type="ECO:0000256" key="7">
    <source>
        <dbReference type="HAMAP-Rule" id="MF_01337"/>
    </source>
</evidence>
<dbReference type="CDD" id="cd00432">
    <property type="entry name" value="Ribosomal_L18_L5e"/>
    <property type="match status" value="1"/>
</dbReference>
<comment type="subunit">
    <text evidence="7">Part of the 50S ribosomal subunit; part of the 5S rRNA/L5/L18/L25 subcomplex. Contacts the 5S and 23S rRNAs.</text>
</comment>